<proteinExistence type="predicted"/>
<gene>
    <name evidence="1" type="ORF">EJB05_52451</name>
</gene>
<accession>A0A5J9SSX9</accession>
<dbReference type="Proteomes" id="UP000324897">
    <property type="component" value="Unassembled WGS sequence"/>
</dbReference>
<dbReference type="EMBL" id="RWGY01000361">
    <property type="protein sequence ID" value="TVU02085.1"/>
    <property type="molecule type" value="Genomic_DNA"/>
</dbReference>
<sequence>MGVSDRSDLVFGFRNHVWCAVHLALNQEPEIIAQLMPRHPFGDLVRAFSMIKYQNLSPEPFQESEES</sequence>
<protein>
    <submittedName>
        <fullName evidence="1">Uncharacterized protein</fullName>
    </submittedName>
</protein>
<organism evidence="1 2">
    <name type="scientific">Eragrostis curvula</name>
    <name type="common">weeping love grass</name>
    <dbReference type="NCBI Taxonomy" id="38414"/>
    <lineage>
        <taxon>Eukaryota</taxon>
        <taxon>Viridiplantae</taxon>
        <taxon>Streptophyta</taxon>
        <taxon>Embryophyta</taxon>
        <taxon>Tracheophyta</taxon>
        <taxon>Spermatophyta</taxon>
        <taxon>Magnoliopsida</taxon>
        <taxon>Liliopsida</taxon>
        <taxon>Poales</taxon>
        <taxon>Poaceae</taxon>
        <taxon>PACMAD clade</taxon>
        <taxon>Chloridoideae</taxon>
        <taxon>Eragrostideae</taxon>
        <taxon>Eragrostidinae</taxon>
        <taxon>Eragrostis</taxon>
    </lineage>
</organism>
<evidence type="ECO:0000313" key="1">
    <source>
        <dbReference type="EMBL" id="TVU02085.1"/>
    </source>
</evidence>
<name>A0A5J9SSX9_9POAL</name>
<dbReference type="AlphaFoldDB" id="A0A5J9SSX9"/>
<comment type="caution">
    <text evidence="1">The sequence shown here is derived from an EMBL/GenBank/DDBJ whole genome shotgun (WGS) entry which is preliminary data.</text>
</comment>
<keyword evidence="2" id="KW-1185">Reference proteome</keyword>
<evidence type="ECO:0000313" key="2">
    <source>
        <dbReference type="Proteomes" id="UP000324897"/>
    </source>
</evidence>
<reference evidence="1 2" key="1">
    <citation type="journal article" date="2019" name="Sci. Rep.">
        <title>A high-quality genome of Eragrostis curvula grass provides insights into Poaceae evolution and supports new strategies to enhance forage quality.</title>
        <authorList>
            <person name="Carballo J."/>
            <person name="Santos B.A.C.M."/>
            <person name="Zappacosta D."/>
            <person name="Garbus I."/>
            <person name="Selva J.P."/>
            <person name="Gallo C.A."/>
            <person name="Diaz A."/>
            <person name="Albertini E."/>
            <person name="Caccamo M."/>
            <person name="Echenique V."/>
        </authorList>
    </citation>
    <scope>NUCLEOTIDE SEQUENCE [LARGE SCALE GENOMIC DNA]</scope>
    <source>
        <strain evidence="2">cv. Victoria</strain>
        <tissue evidence="1">Leaf</tissue>
    </source>
</reference>
<dbReference type="Gramene" id="TVU02085">
    <property type="protein sequence ID" value="TVU02085"/>
    <property type="gene ID" value="EJB05_52451"/>
</dbReference>